<dbReference type="OrthoDB" id="445556at2759"/>
<accession>A0A5B8MLY8</accession>
<keyword evidence="4" id="KW-1185">Reference proteome</keyword>
<dbReference type="Pfam" id="PF00226">
    <property type="entry name" value="DnaJ"/>
    <property type="match status" value="1"/>
</dbReference>
<dbReference type="AlphaFoldDB" id="A0A5B8MLY8"/>
<organism evidence="3 4">
    <name type="scientific">Chloropicon primus</name>
    <dbReference type="NCBI Taxonomy" id="1764295"/>
    <lineage>
        <taxon>Eukaryota</taxon>
        <taxon>Viridiplantae</taxon>
        <taxon>Chlorophyta</taxon>
        <taxon>Chloropicophyceae</taxon>
        <taxon>Chloropicales</taxon>
        <taxon>Chloropicaceae</taxon>
        <taxon>Chloropicon</taxon>
    </lineage>
</organism>
<evidence type="ECO:0000313" key="3">
    <source>
        <dbReference type="EMBL" id="QDZ21546.1"/>
    </source>
</evidence>
<dbReference type="PROSITE" id="PS50076">
    <property type="entry name" value="DNAJ_2"/>
    <property type="match status" value="1"/>
</dbReference>
<dbReference type="InterPro" id="IPR001623">
    <property type="entry name" value="DnaJ_domain"/>
</dbReference>
<feature type="compositionally biased region" description="Gly residues" evidence="1">
    <location>
        <begin position="12"/>
        <end position="22"/>
    </location>
</feature>
<feature type="compositionally biased region" description="Basic and acidic residues" evidence="1">
    <location>
        <begin position="272"/>
        <end position="282"/>
    </location>
</feature>
<feature type="region of interest" description="Disordered" evidence="1">
    <location>
        <begin position="1"/>
        <end position="22"/>
    </location>
</feature>
<dbReference type="Proteomes" id="UP000316726">
    <property type="component" value="Chromosome 6"/>
</dbReference>
<feature type="compositionally biased region" description="Basic residues" evidence="1">
    <location>
        <begin position="283"/>
        <end position="294"/>
    </location>
</feature>
<feature type="region of interest" description="Disordered" evidence="1">
    <location>
        <begin position="266"/>
        <end position="318"/>
    </location>
</feature>
<protein>
    <submittedName>
        <fullName evidence="3">DnaJ-like protein</fullName>
    </submittedName>
</protein>
<sequence length="318" mass="35244">MGKKMGTPPSSPGGGGGGGGVDAYGVLGVKSDASANEIRKAYHKLALRMHPDKVQANNNNNNNNDDDDDAAALLEEAKAKFQQVQHIFSVLSDPEKRAYYDETGSLDFDRDMGTDLSGKDFDELYRYYRSVFAPVTEEDIEAFEQRYRGSEEERSDLLRYYGEFEGDMDKVFCYVLCSRPAEDGPRFLEVVRAAVGAGEVADHGGPGTRFERWARKQGGASSKKARAKKIGKLHQEKKKKKKKGSGAGGLDSLALQIRAKQRGRMESLLGSLEDKYGSDKEKKSNKKSRKGKKKGGAEPTEEEFEKARQRLLQQQGNR</sequence>
<name>A0A5B8MLY8_9CHLO</name>
<evidence type="ECO:0000256" key="1">
    <source>
        <dbReference type="SAM" id="MobiDB-lite"/>
    </source>
</evidence>
<dbReference type="InterPro" id="IPR018253">
    <property type="entry name" value="DnaJ_domain_CS"/>
</dbReference>
<feature type="region of interest" description="Disordered" evidence="1">
    <location>
        <begin position="201"/>
        <end position="250"/>
    </location>
</feature>
<proteinExistence type="predicted"/>
<dbReference type="PANTHER" id="PTHR44916:SF1">
    <property type="entry name" value="CHAPERONE DNAJ-DOMAIN SUPERFAMILY PROTEIN-RELATED"/>
    <property type="match status" value="1"/>
</dbReference>
<dbReference type="EMBL" id="CP031039">
    <property type="protein sequence ID" value="QDZ21546.1"/>
    <property type="molecule type" value="Genomic_DNA"/>
</dbReference>
<dbReference type="InterPro" id="IPR036869">
    <property type="entry name" value="J_dom_sf"/>
</dbReference>
<dbReference type="InterPro" id="IPR042977">
    <property type="entry name" value="AtJ6-like"/>
</dbReference>
<dbReference type="PANTHER" id="PTHR44916">
    <property type="entry name" value="CHAPERONE DNAJ-DOMAIN SUPERFAMILY PROTEIN-RELATED"/>
    <property type="match status" value="1"/>
</dbReference>
<evidence type="ECO:0000313" key="4">
    <source>
        <dbReference type="Proteomes" id="UP000316726"/>
    </source>
</evidence>
<gene>
    <name evidence="3" type="ORF">A3770_06p40640</name>
</gene>
<dbReference type="CDD" id="cd06257">
    <property type="entry name" value="DnaJ"/>
    <property type="match status" value="1"/>
</dbReference>
<feature type="compositionally biased region" description="Basic residues" evidence="1">
    <location>
        <begin position="223"/>
        <end position="244"/>
    </location>
</feature>
<dbReference type="SMART" id="SM00271">
    <property type="entry name" value="DnaJ"/>
    <property type="match status" value="1"/>
</dbReference>
<dbReference type="PRINTS" id="PR00625">
    <property type="entry name" value="JDOMAIN"/>
</dbReference>
<reference evidence="3 4" key="1">
    <citation type="submission" date="2018-07" db="EMBL/GenBank/DDBJ databases">
        <title>The complete nuclear genome of the prasinophyte Chloropicon primus (CCMP1205).</title>
        <authorList>
            <person name="Pombert J.-F."/>
            <person name="Otis C."/>
            <person name="Turmel M."/>
            <person name="Lemieux C."/>
        </authorList>
    </citation>
    <scope>NUCLEOTIDE SEQUENCE [LARGE SCALE GENOMIC DNA]</scope>
    <source>
        <strain evidence="3 4">CCMP1205</strain>
    </source>
</reference>
<evidence type="ECO:0000259" key="2">
    <source>
        <dbReference type="PROSITE" id="PS50076"/>
    </source>
</evidence>
<dbReference type="SUPFAM" id="SSF46565">
    <property type="entry name" value="Chaperone J-domain"/>
    <property type="match status" value="1"/>
</dbReference>
<dbReference type="PROSITE" id="PS00636">
    <property type="entry name" value="DNAJ_1"/>
    <property type="match status" value="1"/>
</dbReference>
<dbReference type="Gene3D" id="1.10.287.110">
    <property type="entry name" value="DnaJ domain"/>
    <property type="match status" value="1"/>
</dbReference>
<dbReference type="InterPro" id="IPR056453">
    <property type="entry name" value="HTH_DNAJC9"/>
</dbReference>
<dbReference type="Pfam" id="PF23302">
    <property type="entry name" value="HTH_DNAJC9"/>
    <property type="match status" value="1"/>
</dbReference>
<feature type="domain" description="J" evidence="2">
    <location>
        <begin position="22"/>
        <end position="104"/>
    </location>
</feature>